<reference evidence="2 3" key="1">
    <citation type="submission" date="2018-11" db="EMBL/GenBank/DDBJ databases">
        <title>Draft genome analysis of Rheinheimera mesophila isolated from an industrial waste site.</title>
        <authorList>
            <person name="Yu Q."/>
            <person name="Qi Y."/>
            <person name="Zhang H."/>
            <person name="Lu Y."/>
            <person name="Pu J."/>
        </authorList>
    </citation>
    <scope>NUCLEOTIDE SEQUENCE [LARGE SCALE GENOMIC DNA]</scope>
    <source>
        <strain evidence="2 3">IITR13</strain>
    </source>
</reference>
<dbReference type="Proteomes" id="UP000276260">
    <property type="component" value="Unassembled WGS sequence"/>
</dbReference>
<protein>
    <recommendedName>
        <fullName evidence="4">Flagellin N-terminal domain-containing protein</fullName>
    </recommendedName>
</protein>
<dbReference type="EMBL" id="RRCF01000002">
    <property type="protein sequence ID" value="RRJ21427.1"/>
    <property type="molecule type" value="Genomic_DNA"/>
</dbReference>
<name>A0A3P3QJT4_9GAMM</name>
<gene>
    <name evidence="2" type="ORF">EIK76_11165</name>
</gene>
<accession>A0A3P3QJT4</accession>
<evidence type="ECO:0000313" key="2">
    <source>
        <dbReference type="EMBL" id="RRJ21427.1"/>
    </source>
</evidence>
<evidence type="ECO:0000256" key="1">
    <source>
        <dbReference type="SAM" id="MobiDB-lite"/>
    </source>
</evidence>
<feature type="region of interest" description="Disordered" evidence="1">
    <location>
        <begin position="20"/>
        <end position="52"/>
    </location>
</feature>
<dbReference type="SUPFAM" id="SSF64518">
    <property type="entry name" value="Phase 1 flagellin"/>
    <property type="match status" value="1"/>
</dbReference>
<proteinExistence type="predicted"/>
<dbReference type="OrthoDB" id="5767004at2"/>
<keyword evidence="3" id="KW-1185">Reference proteome</keyword>
<feature type="compositionally biased region" description="Basic and acidic residues" evidence="1">
    <location>
        <begin position="243"/>
        <end position="262"/>
    </location>
</feature>
<dbReference type="RefSeq" id="WP_046521394.1">
    <property type="nucleotide sequence ID" value="NZ_LAVS01000096.1"/>
</dbReference>
<comment type="caution">
    <text evidence="2">The sequence shown here is derived from an EMBL/GenBank/DDBJ whole genome shotgun (WGS) entry which is preliminary data.</text>
</comment>
<feature type="compositionally biased region" description="Low complexity" evidence="1">
    <location>
        <begin position="20"/>
        <end position="38"/>
    </location>
</feature>
<feature type="region of interest" description="Disordered" evidence="1">
    <location>
        <begin position="211"/>
        <end position="286"/>
    </location>
</feature>
<sequence length="286" mass="29740">MINTISPGFIPSSTLTNAAATSGSAAAPATATTTSGAGRKAELEFSPGRNSAKDYSAVQQSLAKGKGAVETAQAASSDIQQSLLKVRDVATKLADDSLATSQREQLQKEYSALRSGIEKSLEGASYKGADGGKGVNLLTDSKGTKVTINSFGSQSELGSSKLDKSLGLPEKIASAAEARELLNGKEGKGSVLAAAEKSVNESSERLAKEEQKLKSRLETATAVSKAASSLESERTGGRNSRRAAPDEESRAALLKQAEETRQQLKQQTMGIGNKEQGARSLLSLFS</sequence>
<dbReference type="AlphaFoldDB" id="A0A3P3QJT4"/>
<evidence type="ECO:0008006" key="4">
    <source>
        <dbReference type="Google" id="ProtNLM"/>
    </source>
</evidence>
<organism evidence="2 3">
    <name type="scientific">Rheinheimera mesophila</name>
    <dbReference type="NCBI Taxonomy" id="1547515"/>
    <lineage>
        <taxon>Bacteria</taxon>
        <taxon>Pseudomonadati</taxon>
        <taxon>Pseudomonadota</taxon>
        <taxon>Gammaproteobacteria</taxon>
        <taxon>Chromatiales</taxon>
        <taxon>Chromatiaceae</taxon>
        <taxon>Rheinheimera</taxon>
    </lineage>
</organism>
<dbReference type="Gene3D" id="1.20.1330.10">
    <property type="entry name" value="f41 fragment of flagellin, N-terminal domain"/>
    <property type="match status" value="1"/>
</dbReference>
<evidence type="ECO:0000313" key="3">
    <source>
        <dbReference type="Proteomes" id="UP000276260"/>
    </source>
</evidence>